<keyword evidence="6 10" id="KW-0443">Lipid metabolism</keyword>
<evidence type="ECO:0000256" key="10">
    <source>
        <dbReference type="HAMAP-Rule" id="MF_01043"/>
    </source>
</evidence>
<keyword evidence="12" id="KW-1185">Reference proteome</keyword>
<comment type="similarity">
    <text evidence="10">Belongs to the PlsY family.</text>
</comment>
<reference evidence="11 12" key="1">
    <citation type="submission" date="2015-07" db="EMBL/GenBank/DDBJ databases">
        <title>High-quality draft genome sequence of Oceanobacillus caeni HM6, a bacillus isolated from a human feces.</title>
        <authorList>
            <person name="Kumar J."/>
            <person name="Verma M.K."/>
            <person name="Pandey R."/>
            <person name="Bhambi M."/>
            <person name="Chauhan N."/>
        </authorList>
    </citation>
    <scope>NUCLEOTIDE SEQUENCE [LARGE SCALE GENOMIC DNA]</scope>
    <source>
        <strain evidence="11 12">HM6</strain>
    </source>
</reference>
<evidence type="ECO:0000256" key="9">
    <source>
        <dbReference type="ARBA" id="ARBA00023264"/>
    </source>
</evidence>
<keyword evidence="9 10" id="KW-1208">Phospholipid metabolism</keyword>
<dbReference type="Pfam" id="PF02660">
    <property type="entry name" value="G3P_acyltransf"/>
    <property type="match status" value="1"/>
</dbReference>
<comment type="pathway">
    <text evidence="10">Lipid metabolism; phospholipid metabolism.</text>
</comment>
<evidence type="ECO:0000256" key="5">
    <source>
        <dbReference type="ARBA" id="ARBA00022989"/>
    </source>
</evidence>
<dbReference type="InterPro" id="IPR003811">
    <property type="entry name" value="G3P_acylTferase_PlsY"/>
</dbReference>
<dbReference type="PANTHER" id="PTHR30309">
    <property type="entry name" value="INNER MEMBRANE PROTEIN YGIH"/>
    <property type="match status" value="1"/>
</dbReference>
<dbReference type="EMBL" id="LGTK01000107">
    <property type="protein sequence ID" value="KPH69835.1"/>
    <property type="molecule type" value="Genomic_DNA"/>
</dbReference>
<keyword evidence="11" id="KW-0012">Acyltransferase</keyword>
<evidence type="ECO:0000256" key="7">
    <source>
        <dbReference type="ARBA" id="ARBA00023136"/>
    </source>
</evidence>
<accession>A0ABR5MFQ5</accession>
<dbReference type="Proteomes" id="UP000037854">
    <property type="component" value="Unassembled WGS sequence"/>
</dbReference>
<keyword evidence="1 10" id="KW-1003">Cell membrane</keyword>
<comment type="subcellular location">
    <subcellularLocation>
        <location evidence="10">Cell membrane</location>
        <topology evidence="10">Multi-pass membrane protein</topology>
    </subcellularLocation>
</comment>
<evidence type="ECO:0000256" key="8">
    <source>
        <dbReference type="ARBA" id="ARBA00023209"/>
    </source>
</evidence>
<feature type="transmembrane region" description="Helical" evidence="10">
    <location>
        <begin position="6"/>
        <end position="27"/>
    </location>
</feature>
<keyword evidence="4 10" id="KW-0812">Transmembrane</keyword>
<dbReference type="HAMAP" id="MF_01043">
    <property type="entry name" value="PlsY"/>
    <property type="match status" value="1"/>
</dbReference>
<dbReference type="PANTHER" id="PTHR30309:SF0">
    <property type="entry name" value="GLYCEROL-3-PHOSPHATE ACYLTRANSFERASE-RELATED"/>
    <property type="match status" value="1"/>
</dbReference>
<feature type="transmembrane region" description="Helical" evidence="10">
    <location>
        <begin position="52"/>
        <end position="74"/>
    </location>
</feature>
<protein>
    <recommendedName>
        <fullName evidence="10">Glycerol-3-phosphate acyltransferase</fullName>
    </recommendedName>
    <alternativeName>
        <fullName evidence="10">Acyl-PO4 G3P acyltransferase</fullName>
    </alternativeName>
    <alternativeName>
        <fullName evidence="10">Acyl-phosphate--glycerol-3-phosphate acyltransferase</fullName>
    </alternativeName>
    <alternativeName>
        <fullName evidence="10">G3P acyltransferase</fullName>
        <shortName evidence="10">GPAT</shortName>
        <ecNumber evidence="10">2.3.1.275</ecNumber>
    </alternativeName>
    <alternativeName>
        <fullName evidence="10">Lysophosphatidic acid synthase</fullName>
        <shortName evidence="10">LPA synthase</shortName>
    </alternativeName>
</protein>
<dbReference type="SMART" id="SM01207">
    <property type="entry name" value="G3P_acyltransf"/>
    <property type="match status" value="1"/>
</dbReference>
<evidence type="ECO:0000256" key="6">
    <source>
        <dbReference type="ARBA" id="ARBA00023098"/>
    </source>
</evidence>
<dbReference type="EC" id="2.3.1.275" evidence="10"/>
<proteinExistence type="inferred from homology"/>
<sequence length="193" mass="21168">MEYVLFGLIAYVLGSIPSALIVGKLGFKIDIREHGSGNLGATNTFRVLGKKAGIIVTLSDILKGTIAVLIPLFFDAEINRLIIGIFAVIGHTYPLFAKFKGGKAVATSAGIILGINPLLFIIMVTTFLITLYISKYVSLSSMITGVVTILVSIFFKDIGLMIVISILTIFVFYRHRENLKRIKNGTEPKIKWM</sequence>
<comment type="caution">
    <text evidence="11">The sequence shown here is derived from an EMBL/GenBank/DDBJ whole genome shotgun (WGS) entry which is preliminary data.</text>
</comment>
<gene>
    <name evidence="10" type="primary">plsY</name>
    <name evidence="11" type="ORF">AFL42_16940</name>
</gene>
<feature type="transmembrane region" description="Helical" evidence="10">
    <location>
        <begin position="145"/>
        <end position="173"/>
    </location>
</feature>
<keyword evidence="8 10" id="KW-0594">Phospholipid biosynthesis</keyword>
<evidence type="ECO:0000313" key="12">
    <source>
        <dbReference type="Proteomes" id="UP000037854"/>
    </source>
</evidence>
<feature type="transmembrane region" description="Helical" evidence="10">
    <location>
        <begin position="109"/>
        <end position="133"/>
    </location>
</feature>
<keyword evidence="7 10" id="KW-0472">Membrane</keyword>
<feature type="transmembrane region" description="Helical" evidence="10">
    <location>
        <begin position="80"/>
        <end position="97"/>
    </location>
</feature>
<evidence type="ECO:0000313" key="11">
    <source>
        <dbReference type="EMBL" id="KPH69835.1"/>
    </source>
</evidence>
<comment type="function">
    <text evidence="10">Catalyzes the transfer of an acyl group from acyl-phosphate (acyl-PO(4)) to glycerol-3-phosphate (G3P) to form lysophosphatidic acid (LPA). This enzyme utilizes acyl-phosphate as fatty acyl donor, but not acyl-CoA or acyl-ACP.</text>
</comment>
<evidence type="ECO:0000256" key="2">
    <source>
        <dbReference type="ARBA" id="ARBA00022516"/>
    </source>
</evidence>
<evidence type="ECO:0000256" key="1">
    <source>
        <dbReference type="ARBA" id="ARBA00022475"/>
    </source>
</evidence>
<comment type="catalytic activity">
    <reaction evidence="10">
        <text>an acyl phosphate + sn-glycerol 3-phosphate = a 1-acyl-sn-glycero-3-phosphate + phosphate</text>
        <dbReference type="Rhea" id="RHEA:34075"/>
        <dbReference type="ChEBI" id="CHEBI:43474"/>
        <dbReference type="ChEBI" id="CHEBI:57597"/>
        <dbReference type="ChEBI" id="CHEBI:57970"/>
        <dbReference type="ChEBI" id="CHEBI:59918"/>
        <dbReference type="EC" id="2.3.1.275"/>
    </reaction>
</comment>
<evidence type="ECO:0000256" key="4">
    <source>
        <dbReference type="ARBA" id="ARBA00022692"/>
    </source>
</evidence>
<keyword evidence="5 10" id="KW-1133">Transmembrane helix</keyword>
<dbReference type="NCBIfam" id="TIGR00023">
    <property type="entry name" value="glycerol-3-phosphate 1-O-acyltransferase PlsY"/>
    <property type="match status" value="1"/>
</dbReference>
<organism evidence="11 12">
    <name type="scientific">Oceanobacillus caeni</name>
    <dbReference type="NCBI Taxonomy" id="405946"/>
    <lineage>
        <taxon>Bacteria</taxon>
        <taxon>Bacillati</taxon>
        <taxon>Bacillota</taxon>
        <taxon>Bacilli</taxon>
        <taxon>Bacillales</taxon>
        <taxon>Bacillaceae</taxon>
        <taxon>Oceanobacillus</taxon>
    </lineage>
</organism>
<keyword evidence="2 10" id="KW-0444">Lipid biosynthesis</keyword>
<keyword evidence="3 10" id="KW-0808">Transferase</keyword>
<evidence type="ECO:0000256" key="3">
    <source>
        <dbReference type="ARBA" id="ARBA00022679"/>
    </source>
</evidence>
<comment type="subunit">
    <text evidence="10">Probably interacts with PlsX.</text>
</comment>
<dbReference type="RefSeq" id="WP_060669303.1">
    <property type="nucleotide sequence ID" value="NZ_JANKBL010000002.1"/>
</dbReference>
<name>A0ABR5MFQ5_9BACI</name>
<dbReference type="GO" id="GO:0016746">
    <property type="term" value="F:acyltransferase activity"/>
    <property type="evidence" value="ECO:0007669"/>
    <property type="project" value="UniProtKB-KW"/>
</dbReference>